<keyword evidence="1" id="KW-0810">Translation regulation</keyword>
<evidence type="ECO:0000256" key="2">
    <source>
        <dbReference type="ARBA" id="ARBA00038434"/>
    </source>
</evidence>
<dbReference type="PANTHER" id="PTHR33231">
    <property type="entry name" value="30S RIBOSOMAL PROTEIN"/>
    <property type="match status" value="1"/>
</dbReference>
<evidence type="ECO:0000256" key="4">
    <source>
        <dbReference type="ARBA" id="ARBA00041148"/>
    </source>
</evidence>
<dbReference type="PANTHER" id="PTHR33231:SF1">
    <property type="entry name" value="30S RIBOSOMAL PROTEIN"/>
    <property type="match status" value="1"/>
</dbReference>
<comment type="caution">
    <text evidence="6">The sequence shown here is derived from an EMBL/GenBank/DDBJ whole genome shotgun (WGS) entry which is preliminary data.</text>
</comment>
<dbReference type="RefSeq" id="WP_189385031.1">
    <property type="nucleotide sequence ID" value="NZ_BAABFY010000014.1"/>
</dbReference>
<gene>
    <name evidence="6" type="primary">rpoN</name>
    <name evidence="6" type="ORF">GCM10011450_16630</name>
</gene>
<reference evidence="6" key="2">
    <citation type="submission" date="2020-09" db="EMBL/GenBank/DDBJ databases">
        <authorList>
            <person name="Sun Q."/>
            <person name="Kim S."/>
        </authorList>
    </citation>
    <scope>NUCLEOTIDE SEQUENCE</scope>
    <source>
        <strain evidence="6">KCTC 23732</strain>
    </source>
</reference>
<evidence type="ECO:0000313" key="6">
    <source>
        <dbReference type="EMBL" id="GGW87350.1"/>
    </source>
</evidence>
<dbReference type="GO" id="GO:0043024">
    <property type="term" value="F:ribosomal small subunit binding"/>
    <property type="evidence" value="ECO:0007669"/>
    <property type="project" value="TreeGrafter"/>
</dbReference>
<dbReference type="Proteomes" id="UP000608345">
    <property type="component" value="Unassembled WGS sequence"/>
</dbReference>
<dbReference type="EMBL" id="BMYS01000010">
    <property type="protein sequence ID" value="GGW87350.1"/>
    <property type="molecule type" value="Genomic_DNA"/>
</dbReference>
<comment type="similarity">
    <text evidence="2">Belongs to the HPF/YfiA ribosome-associated protein family. Short HPF subfamily.</text>
</comment>
<dbReference type="CDD" id="cd00552">
    <property type="entry name" value="RaiA"/>
    <property type="match status" value="1"/>
</dbReference>
<keyword evidence="7" id="KW-1185">Reference proteome</keyword>
<dbReference type="Gene3D" id="3.30.160.100">
    <property type="entry name" value="Ribosome hibernation promotion factor-like"/>
    <property type="match status" value="1"/>
</dbReference>
<reference evidence="6" key="1">
    <citation type="journal article" date="2014" name="Int. J. Syst. Evol. Microbiol.">
        <title>Complete genome sequence of Corynebacterium casei LMG S-19264T (=DSM 44701T), isolated from a smear-ripened cheese.</title>
        <authorList>
            <consortium name="US DOE Joint Genome Institute (JGI-PGF)"/>
            <person name="Walter F."/>
            <person name="Albersmeier A."/>
            <person name="Kalinowski J."/>
            <person name="Ruckert C."/>
        </authorList>
    </citation>
    <scope>NUCLEOTIDE SEQUENCE</scope>
    <source>
        <strain evidence="6">KCTC 23732</strain>
    </source>
</reference>
<proteinExistence type="inferred from homology"/>
<dbReference type="NCBIfam" id="TIGR00741">
    <property type="entry name" value="yfiA"/>
    <property type="match status" value="1"/>
</dbReference>
<dbReference type="GO" id="GO:0045900">
    <property type="term" value="P:negative regulation of translational elongation"/>
    <property type="evidence" value="ECO:0007669"/>
    <property type="project" value="TreeGrafter"/>
</dbReference>
<accession>A0A918MZI2</accession>
<organism evidence="6 7">
    <name type="scientific">Advenella faeciporci</name>
    <dbReference type="NCBI Taxonomy" id="797535"/>
    <lineage>
        <taxon>Bacteria</taxon>
        <taxon>Pseudomonadati</taxon>
        <taxon>Pseudomonadota</taxon>
        <taxon>Betaproteobacteria</taxon>
        <taxon>Burkholderiales</taxon>
        <taxon>Alcaligenaceae</taxon>
    </lineage>
</organism>
<evidence type="ECO:0000256" key="3">
    <source>
        <dbReference type="ARBA" id="ARBA00038695"/>
    </source>
</evidence>
<dbReference type="SUPFAM" id="SSF69754">
    <property type="entry name" value="Ribosome binding protein Y (YfiA homologue)"/>
    <property type="match status" value="1"/>
</dbReference>
<dbReference type="FunFam" id="3.30.160.100:FF:000001">
    <property type="entry name" value="Ribosome hibernation promoting factor"/>
    <property type="match status" value="1"/>
</dbReference>
<name>A0A918MZI2_9BURK</name>
<protein>
    <recommendedName>
        <fullName evidence="4">Ribosome hibernation promoting factor</fullName>
    </recommendedName>
    <alternativeName>
        <fullName evidence="5">Hibernation factor HPF</fullName>
    </alternativeName>
</protein>
<dbReference type="InterPro" id="IPR050574">
    <property type="entry name" value="HPF/YfiA_ribosome-assoc"/>
</dbReference>
<evidence type="ECO:0000313" key="7">
    <source>
        <dbReference type="Proteomes" id="UP000608345"/>
    </source>
</evidence>
<dbReference type="Pfam" id="PF02482">
    <property type="entry name" value="Ribosomal_S30AE"/>
    <property type="match status" value="1"/>
</dbReference>
<dbReference type="InterPro" id="IPR003489">
    <property type="entry name" value="RHF/RaiA"/>
</dbReference>
<sequence length="106" mass="11967">MNINISGHHLEITPAIKEYVENKIGRVLKHFDHVIDAQVILSLEPLKHIAEITLRVPGKDIHCAAEEENLYAAIDLLSDKADRLVIKHKSKLQDHSNDSTKRMTVA</sequence>
<dbReference type="GO" id="GO:0022627">
    <property type="term" value="C:cytosolic small ribosomal subunit"/>
    <property type="evidence" value="ECO:0007669"/>
    <property type="project" value="TreeGrafter"/>
</dbReference>
<evidence type="ECO:0000256" key="5">
    <source>
        <dbReference type="ARBA" id="ARBA00041319"/>
    </source>
</evidence>
<evidence type="ECO:0000256" key="1">
    <source>
        <dbReference type="ARBA" id="ARBA00022845"/>
    </source>
</evidence>
<comment type="subunit">
    <text evidence="3">Associates exclusively with 100S ribosomes, which are dimers of 70S ribosomes.</text>
</comment>
<dbReference type="AlphaFoldDB" id="A0A918MZI2"/>
<dbReference type="InterPro" id="IPR036567">
    <property type="entry name" value="RHF-like"/>
</dbReference>